<organism evidence="1 2">
    <name type="scientific">Penicillium italicum</name>
    <name type="common">Blue mold</name>
    <dbReference type="NCBI Taxonomy" id="40296"/>
    <lineage>
        <taxon>Eukaryota</taxon>
        <taxon>Fungi</taxon>
        <taxon>Dikarya</taxon>
        <taxon>Ascomycota</taxon>
        <taxon>Pezizomycotina</taxon>
        <taxon>Eurotiomycetes</taxon>
        <taxon>Eurotiomycetidae</taxon>
        <taxon>Eurotiales</taxon>
        <taxon>Aspergillaceae</taxon>
        <taxon>Penicillium</taxon>
    </lineage>
</organism>
<sequence length="87" mass="9730">MIRPVRIKLYSALACVADTFRRYAATQSLQLKAGFLRQCVTACKYTCYSHLIQSFGQGGPRTTVHARLSPGWIWNQAVSTEMHPRGG</sequence>
<dbReference type="Proteomes" id="UP000030104">
    <property type="component" value="Unassembled WGS sequence"/>
</dbReference>
<dbReference type="EMBL" id="JQGA01000419">
    <property type="protein sequence ID" value="KGO75904.1"/>
    <property type="molecule type" value="Genomic_DNA"/>
</dbReference>
<accession>A0A0A2L7G1</accession>
<name>A0A0A2L7G1_PENIT</name>
<gene>
    <name evidence="1" type="ORF">PITC_039870</name>
</gene>
<dbReference type="AlphaFoldDB" id="A0A0A2L7G1"/>
<evidence type="ECO:0000313" key="2">
    <source>
        <dbReference type="Proteomes" id="UP000030104"/>
    </source>
</evidence>
<keyword evidence="2" id="KW-1185">Reference proteome</keyword>
<evidence type="ECO:0000313" key="1">
    <source>
        <dbReference type="EMBL" id="KGO75904.1"/>
    </source>
</evidence>
<proteinExistence type="predicted"/>
<dbReference type="OrthoDB" id="10496506at2759"/>
<dbReference type="HOGENOM" id="CLU_2484035_0_0_1"/>
<comment type="caution">
    <text evidence="1">The sequence shown here is derived from an EMBL/GenBank/DDBJ whole genome shotgun (WGS) entry which is preliminary data.</text>
</comment>
<reference evidence="1 2" key="1">
    <citation type="journal article" date="2015" name="Mol. Plant Microbe Interact.">
        <title>Genome, transcriptome, and functional analyses of Penicillium expansum provide new insights into secondary metabolism and pathogenicity.</title>
        <authorList>
            <person name="Ballester A.R."/>
            <person name="Marcet-Houben M."/>
            <person name="Levin E."/>
            <person name="Sela N."/>
            <person name="Selma-Lazaro C."/>
            <person name="Carmona L."/>
            <person name="Wisniewski M."/>
            <person name="Droby S."/>
            <person name="Gonzalez-Candelas L."/>
            <person name="Gabaldon T."/>
        </authorList>
    </citation>
    <scope>NUCLEOTIDE SEQUENCE [LARGE SCALE GENOMIC DNA]</scope>
    <source>
        <strain evidence="1 2">PHI-1</strain>
    </source>
</reference>
<protein>
    <submittedName>
        <fullName evidence="1">Uncharacterized protein</fullName>
    </submittedName>
</protein>